<evidence type="ECO:0000313" key="2">
    <source>
        <dbReference type="EMBL" id="XAG63331.1"/>
    </source>
</evidence>
<sequence>MNKQLHNELIAEVAKLKRITSCLSIESIVNFIAMEQRHFIDGSSRSKSLSSPLKQGMYLLAIASNQQEPEEPKELDAGKYEQIIRILNSIFNKYAFAYFPEKREWIEGLSEKWHNDRKVSMPAFINYFASGFKISTDKIKSWVSYYYQGFEDRITDQFGMSQYEMLNIGDFMESKVLQNFANLKEVISKIDEYRLNLVKDMEKDYYSAIQGMKENEDLKSLIQNFYDGSNEVYSVKASDIEQQFGTKYKDCLLQHFTTVRGESEEITYITDSNPVNIKPLVTVDSEVLYFIANNSFYQAIIDNVETFLSKGKGAQSFLKARDKKLEEKTVEQFKRILPKASLFFESAFETDKAHFEHDLVIIDGKNLLIVEAKASPPREPLRDPSRAFVRINDHFKGNAGIQKAYNQANSLEENLRNNGFVDLYDQKGKHLYHILSEEIENIYCICVTRDDFGALATDLSLLLEKKNEYDYPWVVNISDLEFMFDGFTYLKRNDSDLYRYLDQRKLLHGKVFGTDELEYAGAFLNYGGLEHFVNVEADFIPLDISESKVFDDIYTAQLTGKEYTLEVVEPVVTEIDRRKLFGQKKGRNKSVKEKKTKRNQAKASRRKNRKKK</sequence>
<feature type="region of interest" description="Disordered" evidence="1">
    <location>
        <begin position="583"/>
        <end position="612"/>
    </location>
</feature>
<gene>
    <name evidence="2" type="ORF">MRL64_15545</name>
</gene>
<organism evidence="2">
    <name type="scientific">bacterium 19MO02SH05</name>
    <dbReference type="NCBI Taxonomy" id="2920696"/>
    <lineage>
        <taxon>Bacteria</taxon>
    </lineage>
</organism>
<proteinExistence type="predicted"/>
<dbReference type="EMBL" id="CP095343">
    <property type="protein sequence ID" value="XAG63331.1"/>
    <property type="molecule type" value="Genomic_DNA"/>
</dbReference>
<dbReference type="AlphaFoldDB" id="A0AAU6TNL2"/>
<reference evidence="2" key="1">
    <citation type="submission" date="2022-03" db="EMBL/GenBank/DDBJ databases">
        <title>Sea Food Isolates.</title>
        <authorList>
            <person name="Li c."/>
        </authorList>
    </citation>
    <scope>NUCLEOTIDE SEQUENCE</scope>
    <source>
        <strain evidence="2">19MO02SH05</strain>
    </source>
</reference>
<accession>A0AAU6TNL2</accession>
<evidence type="ECO:0000256" key="1">
    <source>
        <dbReference type="SAM" id="MobiDB-lite"/>
    </source>
</evidence>
<name>A0AAU6TNL2_UNCXX</name>
<protein>
    <submittedName>
        <fullName evidence="2">NERD domain-containing protein</fullName>
    </submittedName>
</protein>